<keyword evidence="4" id="KW-1185">Reference proteome</keyword>
<dbReference type="Proteomes" id="UP000235584">
    <property type="component" value="Chromosome"/>
</dbReference>
<dbReference type="Gene3D" id="2.50.20.10">
    <property type="entry name" value="Lipoprotein localisation LolA/LolB/LppX"/>
    <property type="match status" value="1"/>
</dbReference>
<keyword evidence="1" id="KW-0732">Signal</keyword>
<gene>
    <name evidence="3" type="ORF">C0V70_07135</name>
</gene>
<evidence type="ECO:0000259" key="2">
    <source>
        <dbReference type="Pfam" id="PF17131"/>
    </source>
</evidence>
<sequence length="239" mass="27751">MSFSRRFLLSFFLTATVFAADMDPNEIVKKADLRRGLGNTSHSFHVTITNQDGKKEVYKVAFKDVNASLTEQTEPERARGRKLLMKDYDIWLYTQNIKKPLRISLEQKLTGEVANGDIARTNYAEDYDATLLATEKRGNAEFYKLELKAKNKKVTYGRIEYYVSKKDYLPMEATFFALSGKPLKRALFGDLKMIQGMERSTKMVIRDYLQKDKTSTLIFSDHKPEKFDESLFNKDRLEF</sequence>
<dbReference type="CDD" id="cd16329">
    <property type="entry name" value="LolA_like"/>
    <property type="match status" value="1"/>
</dbReference>
<name>A0A2K9NQV3_BACTC</name>
<protein>
    <recommendedName>
        <fullName evidence="2">Uncharacterized protein TP-0789 domain-containing protein</fullName>
    </recommendedName>
</protein>
<dbReference type="PIRSF" id="PIRSF028205">
    <property type="entry name" value="UCP028205"/>
    <property type="match status" value="1"/>
</dbReference>
<dbReference type="AlphaFoldDB" id="A0A2K9NQV3"/>
<evidence type="ECO:0000313" key="4">
    <source>
        <dbReference type="Proteomes" id="UP000235584"/>
    </source>
</evidence>
<dbReference type="KEGG" id="bsto:C0V70_07135"/>
<dbReference type="InterPro" id="IPR029046">
    <property type="entry name" value="LolA/LolB/LppX"/>
</dbReference>
<accession>A0A2K9NQV3</accession>
<evidence type="ECO:0000256" key="1">
    <source>
        <dbReference type="ARBA" id="ARBA00022729"/>
    </source>
</evidence>
<dbReference type="SUPFAM" id="SSF89392">
    <property type="entry name" value="Prokaryotic lipoproteins and lipoprotein localization factors"/>
    <property type="match status" value="1"/>
</dbReference>
<dbReference type="InterPro" id="IPR033399">
    <property type="entry name" value="TP_0789-like"/>
</dbReference>
<organism evidence="3 4">
    <name type="scientific">Bacteriovorax stolpii</name>
    <name type="common">Bdellovibrio stolpii</name>
    <dbReference type="NCBI Taxonomy" id="960"/>
    <lineage>
        <taxon>Bacteria</taxon>
        <taxon>Pseudomonadati</taxon>
        <taxon>Bdellovibrionota</taxon>
        <taxon>Bacteriovoracia</taxon>
        <taxon>Bacteriovoracales</taxon>
        <taxon>Bacteriovoracaceae</taxon>
        <taxon>Bacteriovorax</taxon>
    </lineage>
</organism>
<dbReference type="InterPro" id="IPR011220">
    <property type="entry name" value="UCP028205"/>
</dbReference>
<feature type="domain" description="Uncharacterized protein TP-0789" evidence="2">
    <location>
        <begin position="67"/>
        <end position="238"/>
    </location>
</feature>
<dbReference type="Pfam" id="PF17131">
    <property type="entry name" value="LolA_like"/>
    <property type="match status" value="1"/>
</dbReference>
<reference evidence="3 4" key="1">
    <citation type="submission" date="2018-01" db="EMBL/GenBank/DDBJ databases">
        <title>Complete genome sequence of Bacteriovorax stolpii DSM12778.</title>
        <authorList>
            <person name="Tang B."/>
            <person name="Chang J."/>
        </authorList>
    </citation>
    <scope>NUCLEOTIDE SEQUENCE [LARGE SCALE GENOMIC DNA]</scope>
    <source>
        <strain evidence="3 4">DSM 12778</strain>
    </source>
</reference>
<dbReference type="RefSeq" id="WP_102243176.1">
    <property type="nucleotide sequence ID" value="NZ_CP025704.1"/>
</dbReference>
<dbReference type="OrthoDB" id="368800at2"/>
<proteinExistence type="predicted"/>
<dbReference type="EMBL" id="CP025704">
    <property type="protein sequence ID" value="AUN97883.1"/>
    <property type="molecule type" value="Genomic_DNA"/>
</dbReference>
<evidence type="ECO:0000313" key="3">
    <source>
        <dbReference type="EMBL" id="AUN97883.1"/>
    </source>
</evidence>